<evidence type="ECO:0000313" key="2">
    <source>
        <dbReference type="Proteomes" id="UP000242616"/>
    </source>
</evidence>
<comment type="caution">
    <text evidence="1">The sequence shown here is derived from an EMBL/GenBank/DDBJ whole genome shotgun (WGS) entry which is preliminary data.</text>
</comment>
<dbReference type="Proteomes" id="UP000242616">
    <property type="component" value="Unassembled WGS sequence"/>
</dbReference>
<evidence type="ECO:0008006" key="3">
    <source>
        <dbReference type="Google" id="ProtNLM"/>
    </source>
</evidence>
<protein>
    <recommendedName>
        <fullName evidence="3">DUF1292 domain-containing protein</fullName>
    </recommendedName>
</protein>
<keyword evidence="2" id="KW-1185">Reference proteome</keyword>
<dbReference type="RefSeq" id="WP_077198297.1">
    <property type="nucleotide sequence ID" value="NZ_LBFC01000018.1"/>
</dbReference>
<dbReference type="Pfam" id="PF06949">
    <property type="entry name" value="DUF1292"/>
    <property type="match status" value="1"/>
</dbReference>
<sequence>MHDHNHEHEHEHEHEHLEAFTLFDEEGKEHNFVLLGELERENNQYWVCEEIFVEGEEITDFGELYIFKKSTDEEGNIFLDTIEDENEFNEVAKMWEDLGDFEILDEDENIDN</sequence>
<dbReference type="InterPro" id="IPR009711">
    <property type="entry name" value="UPF0473"/>
</dbReference>
<organism evidence="1 2">
    <name type="scientific">Thermosipho affectus</name>
    <dbReference type="NCBI Taxonomy" id="660294"/>
    <lineage>
        <taxon>Bacteria</taxon>
        <taxon>Thermotogati</taxon>
        <taxon>Thermotogota</taxon>
        <taxon>Thermotogae</taxon>
        <taxon>Thermotogales</taxon>
        <taxon>Fervidobacteriaceae</taxon>
        <taxon>Thermosipho</taxon>
    </lineage>
</organism>
<evidence type="ECO:0000313" key="1">
    <source>
        <dbReference type="EMBL" id="ONN27168.1"/>
    </source>
</evidence>
<gene>
    <name evidence="1" type="ORF">XJ44_05125</name>
</gene>
<accession>A0ABX3IH66</accession>
<name>A0ABX3IH66_9BACT</name>
<reference evidence="1 2" key="1">
    <citation type="submission" date="2015-06" db="EMBL/GenBank/DDBJ databases">
        <title>Genome sequencing of Thermotogales isolates from hydrothermal vents.</title>
        <authorList>
            <person name="Haverkamp T.H."/>
            <person name="Kublanov I.V."/>
            <person name="Nesbo C.L."/>
        </authorList>
    </citation>
    <scope>NUCLEOTIDE SEQUENCE [LARGE SCALE GENOMIC DNA]</scope>
    <source>
        <strain evidence="2">ik275mar</strain>
    </source>
</reference>
<dbReference type="EMBL" id="LBFC01000018">
    <property type="protein sequence ID" value="ONN27168.1"/>
    <property type="molecule type" value="Genomic_DNA"/>
</dbReference>
<proteinExistence type="predicted"/>